<evidence type="ECO:0000256" key="9">
    <source>
        <dbReference type="SAM" id="Phobius"/>
    </source>
</evidence>
<evidence type="ECO:0000313" key="12">
    <source>
        <dbReference type="Proteomes" id="UP000887574"/>
    </source>
</evidence>
<dbReference type="GO" id="GO:0015012">
    <property type="term" value="P:heparan sulfate proteoglycan biosynthetic process"/>
    <property type="evidence" value="ECO:0007669"/>
    <property type="project" value="UniProtKB-ARBA"/>
</dbReference>
<accession>A0A915EBC3</accession>
<evidence type="ECO:0000256" key="8">
    <source>
        <dbReference type="ARBA" id="ARBA00023157"/>
    </source>
</evidence>
<dbReference type="SUPFAM" id="SSF53448">
    <property type="entry name" value="Nucleotide-diphospho-sugar transferases"/>
    <property type="match status" value="1"/>
</dbReference>
<keyword evidence="12" id="KW-1185">Reference proteome</keyword>
<evidence type="ECO:0000256" key="4">
    <source>
        <dbReference type="ARBA" id="ARBA00022692"/>
    </source>
</evidence>
<keyword evidence="4 9" id="KW-0812">Transmembrane</keyword>
<dbReference type="GO" id="GO:0016757">
    <property type="term" value="F:glycosyltransferase activity"/>
    <property type="evidence" value="ECO:0007669"/>
    <property type="project" value="InterPro"/>
</dbReference>
<evidence type="ECO:0000259" key="11">
    <source>
        <dbReference type="Pfam" id="PF09258"/>
    </source>
</evidence>
<keyword evidence="3" id="KW-0808">Transferase</keyword>
<name>A0A915EBC3_9BILA</name>
<organism evidence="12 13">
    <name type="scientific">Ditylenchus dipsaci</name>
    <dbReference type="NCBI Taxonomy" id="166011"/>
    <lineage>
        <taxon>Eukaryota</taxon>
        <taxon>Metazoa</taxon>
        <taxon>Ecdysozoa</taxon>
        <taxon>Nematoda</taxon>
        <taxon>Chromadorea</taxon>
        <taxon>Rhabditida</taxon>
        <taxon>Tylenchina</taxon>
        <taxon>Tylenchomorpha</taxon>
        <taxon>Sphaerularioidea</taxon>
        <taxon>Anguinidae</taxon>
        <taxon>Anguininae</taxon>
        <taxon>Ditylenchus</taxon>
    </lineage>
</organism>
<keyword evidence="5" id="KW-0256">Endoplasmic reticulum</keyword>
<dbReference type="InterPro" id="IPR040911">
    <property type="entry name" value="Exostosin_GT47"/>
</dbReference>
<evidence type="ECO:0000259" key="10">
    <source>
        <dbReference type="Pfam" id="PF03016"/>
    </source>
</evidence>
<dbReference type="WBParaSite" id="jg4539">
    <property type="protein sequence ID" value="jg4539"/>
    <property type="gene ID" value="jg4539"/>
</dbReference>
<dbReference type="InterPro" id="IPR029044">
    <property type="entry name" value="Nucleotide-diphossugar_trans"/>
</dbReference>
<sequence length="666" mass="76341">MVDYSFGNRLIIIFCVLLLINILLYYNESSSSSDDELVTLQSTLLDSRLAQKAPKERFIPALRFSQDSFDYKIYTNVVITSTSADFFNYASLQYWESTGQNHLVVFVDTVAPLQTNETWKTIFVSSKFHRNQYSANMDFQVYTNAPDYNKNVWSNYSHIVGHKKEILLSFASSSRDLLREEVDLFSKCETESPDCLFDLACSDDPKMEERSELCSDKFYRAKVGLSSTFTLVLPSADSNQQRIFEALMYNSIPVVVGDQSLPFQDFIDWNTAVVRLPKGRLHQVMSILKQIPQQRVFEMRKAGRFFMDYYIGDAKVLTRSILSAVRFRLGLFAPPEKSAKVSVLLTSPAKEGSNVSQLVTDSLVTALKEDTYFLWNKNPSYLDASSTVPFSPTPALTNVELSPSFINLERHPNFGETLSGNHPHEFFTIVMLCYKRDDQVQYTLKQMDGLPFLHSIIVVWNDVSRQPPSEWPHIHVPIHVLNATRNSLNNRFLPLDLIRTEAVFNMDDDFNVKPEDILFSFRVWRENRDVIVGPNFRLGYLKDNKGVYDASPQCQYNMVLTSGAFIHKSYLRTYTNDMPEVIRERIDKLHNCEDIAVNFLISHLTRKPPIKTTPIINTKGKFSLQGLSTRHSHYTERAECILSSLKCSATTLWSFQNTEPILCSTT</sequence>
<dbReference type="Gene3D" id="3.90.550.10">
    <property type="entry name" value="Spore Coat Polysaccharide Biosynthesis Protein SpsA, Chain A"/>
    <property type="match status" value="1"/>
</dbReference>
<dbReference type="PANTHER" id="PTHR48261">
    <property type="entry name" value="ACETYLGLUCOSAMINYLTRANSFERASE"/>
    <property type="match status" value="1"/>
</dbReference>
<dbReference type="Pfam" id="PF09258">
    <property type="entry name" value="Glyco_transf_64"/>
    <property type="match status" value="1"/>
</dbReference>
<evidence type="ECO:0000256" key="3">
    <source>
        <dbReference type="ARBA" id="ARBA00022679"/>
    </source>
</evidence>
<evidence type="ECO:0000256" key="6">
    <source>
        <dbReference type="ARBA" id="ARBA00022989"/>
    </source>
</evidence>
<comment type="similarity">
    <text evidence="2">Belongs to the glycosyltransferase 47 family.</text>
</comment>
<evidence type="ECO:0000256" key="7">
    <source>
        <dbReference type="ARBA" id="ARBA00023136"/>
    </source>
</evidence>
<proteinExistence type="inferred from homology"/>
<keyword evidence="7 9" id="KW-0472">Membrane</keyword>
<keyword evidence="6 9" id="KW-1133">Transmembrane helix</keyword>
<evidence type="ECO:0000256" key="5">
    <source>
        <dbReference type="ARBA" id="ARBA00022824"/>
    </source>
</evidence>
<feature type="domain" description="Glycosyl transferase 64" evidence="11">
    <location>
        <begin position="427"/>
        <end position="641"/>
    </location>
</feature>
<evidence type="ECO:0000313" key="13">
    <source>
        <dbReference type="WBParaSite" id="jg4539"/>
    </source>
</evidence>
<reference evidence="13" key="1">
    <citation type="submission" date="2022-11" db="UniProtKB">
        <authorList>
            <consortium name="WormBaseParasite"/>
        </authorList>
    </citation>
    <scope>IDENTIFICATION</scope>
</reference>
<keyword evidence="8" id="KW-1015">Disulfide bond</keyword>
<dbReference type="Proteomes" id="UP000887574">
    <property type="component" value="Unplaced"/>
</dbReference>
<evidence type="ECO:0000256" key="2">
    <source>
        <dbReference type="ARBA" id="ARBA00010271"/>
    </source>
</evidence>
<dbReference type="Pfam" id="PF03016">
    <property type="entry name" value="Exostosin_GT47"/>
    <property type="match status" value="1"/>
</dbReference>
<dbReference type="GO" id="GO:0005789">
    <property type="term" value="C:endoplasmic reticulum membrane"/>
    <property type="evidence" value="ECO:0007669"/>
    <property type="project" value="UniProtKB-SubCell"/>
</dbReference>
<dbReference type="PANTHER" id="PTHR48261:SF2">
    <property type="entry name" value="ACETYLGLUCOSAMINYLTRANSFERASE"/>
    <property type="match status" value="1"/>
</dbReference>
<feature type="domain" description="Exostosin GT47" evidence="10">
    <location>
        <begin position="91"/>
        <end position="291"/>
    </location>
</feature>
<protein>
    <submittedName>
        <fullName evidence="13">Uncharacterized protein</fullName>
    </submittedName>
</protein>
<evidence type="ECO:0000256" key="1">
    <source>
        <dbReference type="ARBA" id="ARBA00004648"/>
    </source>
</evidence>
<comment type="subcellular location">
    <subcellularLocation>
        <location evidence="1">Endoplasmic reticulum membrane</location>
        <topology evidence="1">Single-pass type II membrane protein</topology>
    </subcellularLocation>
</comment>
<feature type="transmembrane region" description="Helical" evidence="9">
    <location>
        <begin position="6"/>
        <end position="26"/>
    </location>
</feature>
<dbReference type="InterPro" id="IPR004263">
    <property type="entry name" value="Exostosin"/>
</dbReference>
<dbReference type="AlphaFoldDB" id="A0A915EBC3"/>
<dbReference type="InterPro" id="IPR015338">
    <property type="entry name" value="GT64_dom"/>
</dbReference>